<dbReference type="AlphaFoldDB" id="A0AAF0IVU5"/>
<keyword evidence="1" id="KW-0808">Transferase</keyword>
<dbReference type="InterPro" id="IPR043171">
    <property type="entry name" value="Ap4A_phos1/2-like"/>
</dbReference>
<dbReference type="GO" id="GO:0003877">
    <property type="term" value="F:ATP:ADP adenylyltransferase activity"/>
    <property type="evidence" value="ECO:0007669"/>
    <property type="project" value="UniProtKB-EC"/>
</dbReference>
<proteinExistence type="predicted"/>
<accession>A0AAF0IVU5</accession>
<sequence>MRPAIRPRSLPPIVKTVTGRVFMSQLKLKNLASIVSKQYETAIASGDAFFYESQVSVAKTEGVENVVPWHIRNVPALLKKPKAITESQSTEKPQQNKVDVFAPPYVPNLLVQQLDNFTLLAYQIITTYTPSEPDMDMLGFFNCGQDSAVPIEVLLDQIEKDGKEMGV</sequence>
<dbReference type="Proteomes" id="UP001220961">
    <property type="component" value="Chromosome 4"/>
</dbReference>
<dbReference type="PANTHER" id="PTHR38420">
    <property type="entry name" value="AP-4-A PHOSPHORYLASE II"/>
    <property type="match status" value="1"/>
</dbReference>
<dbReference type="Gene3D" id="3.30.428.70">
    <property type="match status" value="1"/>
</dbReference>
<keyword evidence="2" id="KW-1185">Reference proteome</keyword>
<reference evidence="1" key="1">
    <citation type="submission" date="2023-03" db="EMBL/GenBank/DDBJ databases">
        <title>Mating type loci evolution in Malassezia.</title>
        <authorList>
            <person name="Coelho M.A."/>
        </authorList>
    </citation>
    <scope>NUCLEOTIDE SEQUENCE</scope>
    <source>
        <strain evidence="1">CBS 10434</strain>
    </source>
</reference>
<evidence type="ECO:0000313" key="1">
    <source>
        <dbReference type="EMBL" id="WFD20001.1"/>
    </source>
</evidence>
<name>A0AAF0IVU5_9BASI</name>
<evidence type="ECO:0000313" key="2">
    <source>
        <dbReference type="Proteomes" id="UP001220961"/>
    </source>
</evidence>
<dbReference type="EMBL" id="CP119911">
    <property type="protein sequence ID" value="WFD20001.1"/>
    <property type="molecule type" value="Genomic_DNA"/>
</dbReference>
<dbReference type="InterPro" id="IPR009163">
    <property type="entry name" value="Ap4A_phos1/2"/>
</dbReference>
<dbReference type="GO" id="GO:0005524">
    <property type="term" value="F:ATP binding"/>
    <property type="evidence" value="ECO:0007669"/>
    <property type="project" value="InterPro"/>
</dbReference>
<dbReference type="EC" id="2.7.7.53" evidence="1"/>
<dbReference type="GO" id="GO:0009117">
    <property type="term" value="P:nucleotide metabolic process"/>
    <property type="evidence" value="ECO:0007669"/>
    <property type="project" value="InterPro"/>
</dbReference>
<gene>
    <name evidence="1" type="primary">APA2</name>
    <name evidence="1" type="ORF">MCAP1_002245</name>
</gene>
<organism evidence="1 2">
    <name type="scientific">Malassezia caprae</name>
    <dbReference type="NCBI Taxonomy" id="1381934"/>
    <lineage>
        <taxon>Eukaryota</taxon>
        <taxon>Fungi</taxon>
        <taxon>Dikarya</taxon>
        <taxon>Basidiomycota</taxon>
        <taxon>Ustilaginomycotina</taxon>
        <taxon>Malasseziomycetes</taxon>
        <taxon>Malasseziales</taxon>
        <taxon>Malasseziaceae</taxon>
        <taxon>Malassezia</taxon>
    </lineage>
</organism>
<keyword evidence="1" id="KW-0548">Nucleotidyltransferase</keyword>
<protein>
    <submittedName>
        <fullName evidence="1">ATP adenylyltransferase</fullName>
        <ecNumber evidence="1">2.7.7.53</ecNumber>
    </submittedName>
</protein>
<dbReference type="PANTHER" id="PTHR38420:SF1">
    <property type="entry name" value="PUTATIVE (AFU_ORTHOLOGUE AFUA_5G14690)-RELATED"/>
    <property type="match status" value="1"/>
</dbReference>